<reference evidence="3" key="1">
    <citation type="submission" date="2016-10" db="EMBL/GenBank/DDBJ databases">
        <authorList>
            <person name="Varghese N."/>
            <person name="Submissions S."/>
        </authorList>
    </citation>
    <scope>NUCLEOTIDE SEQUENCE [LARGE SCALE GENOMIC DNA]</scope>
    <source>
        <strain evidence="3">NLAE-zl-G277</strain>
    </source>
</reference>
<dbReference type="InterPro" id="IPR025335">
    <property type="entry name" value="DUF4241"/>
</dbReference>
<dbReference type="AlphaFoldDB" id="A0A1I0IHM3"/>
<protein>
    <recommendedName>
        <fullName evidence="1">Immunity protein Imm33 domain-containing protein</fullName>
    </recommendedName>
</protein>
<dbReference type="Pfam" id="PF14025">
    <property type="entry name" value="DUF4241"/>
    <property type="match status" value="1"/>
</dbReference>
<evidence type="ECO:0000313" key="2">
    <source>
        <dbReference type="EMBL" id="SET96405.1"/>
    </source>
</evidence>
<dbReference type="EMBL" id="FOIM01000021">
    <property type="protein sequence ID" value="SET96405.1"/>
    <property type="molecule type" value="Genomic_DNA"/>
</dbReference>
<evidence type="ECO:0000313" key="3">
    <source>
        <dbReference type="Proteomes" id="UP000198508"/>
    </source>
</evidence>
<gene>
    <name evidence="2" type="ORF">SAMN05216313_12193</name>
</gene>
<sequence>MGMFDRLVPKKKQPPKPQQEFRQYISGAGACIVSKSVLERRTALRWLFREDNGIGNGWVAFGASDTQEYLDQAENLAVVDFNTLANVEPAVLNVLYLPVGADLEFKSDQSGKYFVDTRTGKEIREPVKHPGQAAFEKNLKFLNQTSYPAEFFRGLFEKDDLLEPFVIGEADFPSGEIVLADPLVYLGDRKYSTFLNRTIPAGAYPVELSICRSPIVGLRVAAAKLKISSRPVKGYELAMPRGYTVEQLNQPGVFSFFGVDAGMACFCDAAVADEYARFLEKWSGENPGKNRYDDYFAQEFRRSYEAHPQVQREGGDFVVWKLPESGHRIAMFASGMGDGIYSGYWALDAEGEPVELIVPFMNPPYFRG</sequence>
<dbReference type="GeneID" id="93281332"/>
<dbReference type="STRING" id="460384.SAMN05216313_12193"/>
<keyword evidence="3" id="KW-1185">Reference proteome</keyword>
<accession>A0A1I0IHM3</accession>
<dbReference type="RefSeq" id="WP_092367166.1">
    <property type="nucleotide sequence ID" value="NZ_FOIM01000021.1"/>
</dbReference>
<organism evidence="2 3">
    <name type="scientific">Enterocloster lavalensis</name>
    <dbReference type="NCBI Taxonomy" id="460384"/>
    <lineage>
        <taxon>Bacteria</taxon>
        <taxon>Bacillati</taxon>
        <taxon>Bacillota</taxon>
        <taxon>Clostridia</taxon>
        <taxon>Lachnospirales</taxon>
        <taxon>Lachnospiraceae</taxon>
        <taxon>Enterocloster</taxon>
    </lineage>
</organism>
<dbReference type="Pfam" id="PF09951">
    <property type="entry name" value="Imm33"/>
    <property type="match status" value="1"/>
</dbReference>
<dbReference type="Proteomes" id="UP000198508">
    <property type="component" value="Unassembled WGS sequence"/>
</dbReference>
<dbReference type="InterPro" id="IPR018689">
    <property type="entry name" value="Imm33_dom"/>
</dbReference>
<proteinExistence type="predicted"/>
<evidence type="ECO:0000259" key="1">
    <source>
        <dbReference type="Pfam" id="PF09951"/>
    </source>
</evidence>
<name>A0A1I0IHM3_9FIRM</name>
<feature type="domain" description="Immunity protein Imm33" evidence="1">
    <location>
        <begin position="31"/>
        <end position="109"/>
    </location>
</feature>